<organism evidence="2 3">
    <name type="scientific">Bosea vaviloviae</name>
    <dbReference type="NCBI Taxonomy" id="1526658"/>
    <lineage>
        <taxon>Bacteria</taxon>
        <taxon>Pseudomonadati</taxon>
        <taxon>Pseudomonadota</taxon>
        <taxon>Alphaproteobacteria</taxon>
        <taxon>Hyphomicrobiales</taxon>
        <taxon>Boseaceae</taxon>
        <taxon>Bosea</taxon>
    </lineage>
</organism>
<reference evidence="2 3" key="1">
    <citation type="journal article" date="2015" name="Antonie Van Leeuwenhoek">
        <title>Bosea vaviloviae sp. nov., a new species of slow-growing rhizobia isolated from nodules of the relict species Vavilovia formosa (Stev.) Fed.</title>
        <authorList>
            <person name="Safronova V.I."/>
            <person name="Kuznetsova I.G."/>
            <person name="Sazanova A.L."/>
            <person name="Kimeklis A.K."/>
            <person name="Belimov A.A."/>
            <person name="Andronov E.E."/>
            <person name="Pinaev A.G."/>
            <person name="Chizhevskaya E.P."/>
            <person name="Pukhaev A.R."/>
            <person name="Popov K.P."/>
            <person name="Willems A."/>
            <person name="Tikhonovich I.A."/>
        </authorList>
    </citation>
    <scope>NUCLEOTIDE SEQUENCE [LARGE SCALE GENOMIC DNA]</scope>
    <source>
        <strain evidence="2 3">Vaf18</strain>
    </source>
</reference>
<dbReference type="Pfam" id="PF01425">
    <property type="entry name" value="Amidase"/>
    <property type="match status" value="1"/>
</dbReference>
<dbReference type="PANTHER" id="PTHR11895:SF176">
    <property type="entry name" value="AMIDASE AMID-RELATED"/>
    <property type="match status" value="1"/>
</dbReference>
<dbReference type="SUPFAM" id="SSF75304">
    <property type="entry name" value="Amidase signature (AS) enzymes"/>
    <property type="match status" value="1"/>
</dbReference>
<protein>
    <submittedName>
        <fullName evidence="2">Amidase</fullName>
    </submittedName>
</protein>
<dbReference type="Gene3D" id="3.90.1300.10">
    <property type="entry name" value="Amidase signature (AS) domain"/>
    <property type="match status" value="1"/>
</dbReference>
<accession>A0A1D7TYM3</accession>
<feature type="domain" description="Amidase" evidence="1">
    <location>
        <begin position="21"/>
        <end position="435"/>
    </location>
</feature>
<evidence type="ECO:0000313" key="2">
    <source>
        <dbReference type="EMBL" id="AOO80217.1"/>
    </source>
</evidence>
<dbReference type="OrthoDB" id="9811471at2"/>
<dbReference type="STRING" id="1526658.BHK69_06810"/>
<dbReference type="KEGG" id="bvv:BHK69_06810"/>
<dbReference type="EMBL" id="CP017147">
    <property type="protein sequence ID" value="AOO80217.1"/>
    <property type="molecule type" value="Genomic_DNA"/>
</dbReference>
<name>A0A1D7TYM3_9HYPH</name>
<evidence type="ECO:0000313" key="3">
    <source>
        <dbReference type="Proteomes" id="UP000094969"/>
    </source>
</evidence>
<keyword evidence="3" id="KW-1185">Reference proteome</keyword>
<dbReference type="InterPro" id="IPR036928">
    <property type="entry name" value="AS_sf"/>
</dbReference>
<gene>
    <name evidence="2" type="ORF">BHK69_06810</name>
</gene>
<dbReference type="InterPro" id="IPR000120">
    <property type="entry name" value="Amidase"/>
</dbReference>
<dbReference type="InterPro" id="IPR023631">
    <property type="entry name" value="Amidase_dom"/>
</dbReference>
<sequence>MRTLQDTAKALANETLTARALVEECLAKIADPAGEGARAFICVSADAARSSADAHDALRRAGRAAGPFAGIPFAVKDLYDVAGERSMAGSRALADSAPAKAHAPTIARMLAAGFIPIGRANMTEFAYSGIGANPHYGTPLSPWDRTSRRIPGGSSSGSAVAVADGMALVALGSDTGGSCRIPAALCGIVGYKPTARRVPLDGVIPLSGSLDSLGPLGASVGCCAIVDGVLAGETPALPAARPASGLRLAIPTQIVRDGMDAAVSAAFDKAITRLSGFGARIVEIDFAPLSEIGQAMVIAKGGFAAPEAFAWHRALLASKGDLYDPRISSRIATGAQMLAADYYNLVQARRDIIAAMDAQTAEYDALVMPTCPIIAPRLDELAGDAEYFRLNALLLRNPSLGNFLDRCSISLPCHEPGQAPVGLMLTGETGGDHALFSIAAGIEAALRH</sequence>
<dbReference type="AlphaFoldDB" id="A0A1D7TYM3"/>
<dbReference type="NCBIfam" id="NF005460">
    <property type="entry name" value="PRK07056.1"/>
    <property type="match status" value="1"/>
</dbReference>
<dbReference type="RefSeq" id="WP_069689437.1">
    <property type="nucleotide sequence ID" value="NZ_CP017147.1"/>
</dbReference>
<dbReference type="GO" id="GO:0003824">
    <property type="term" value="F:catalytic activity"/>
    <property type="evidence" value="ECO:0007669"/>
    <property type="project" value="InterPro"/>
</dbReference>
<dbReference type="Proteomes" id="UP000094969">
    <property type="component" value="Chromosome"/>
</dbReference>
<evidence type="ECO:0000259" key="1">
    <source>
        <dbReference type="Pfam" id="PF01425"/>
    </source>
</evidence>
<proteinExistence type="predicted"/>
<dbReference type="PANTHER" id="PTHR11895">
    <property type="entry name" value="TRANSAMIDASE"/>
    <property type="match status" value="1"/>
</dbReference>